<dbReference type="GO" id="GO:0009506">
    <property type="term" value="C:plasmodesma"/>
    <property type="evidence" value="ECO:0007669"/>
    <property type="project" value="UniProtKB-ARBA"/>
</dbReference>
<evidence type="ECO:0000256" key="11">
    <source>
        <dbReference type="ARBA" id="ARBA00023295"/>
    </source>
</evidence>
<dbReference type="Proteomes" id="UP000594638">
    <property type="component" value="Unassembled WGS sequence"/>
</dbReference>
<keyword evidence="10" id="KW-0449">Lipoprotein</keyword>
<proteinExistence type="inferred from homology"/>
<gene>
    <name evidence="16" type="ORF">OLEA9_A039326</name>
</gene>
<dbReference type="Pfam" id="PF07983">
    <property type="entry name" value="X8"/>
    <property type="match status" value="1"/>
</dbReference>
<keyword evidence="17" id="KW-1185">Reference proteome</keyword>
<keyword evidence="9" id="KW-0325">Glycoprotein</keyword>
<dbReference type="OrthoDB" id="421038at2759"/>
<keyword evidence="13" id="KW-1133">Transmembrane helix</keyword>
<evidence type="ECO:0000256" key="2">
    <source>
        <dbReference type="ARBA" id="ARBA00008773"/>
    </source>
</evidence>
<dbReference type="SUPFAM" id="SSF51445">
    <property type="entry name" value="(Trans)glycosidases"/>
    <property type="match status" value="1"/>
</dbReference>
<dbReference type="InterPro" id="IPR017853">
    <property type="entry name" value="GH"/>
</dbReference>
<feature type="transmembrane region" description="Helical" evidence="13">
    <location>
        <begin position="402"/>
        <end position="422"/>
    </location>
</feature>
<dbReference type="AlphaFoldDB" id="A0A8S0SPH4"/>
<keyword evidence="4" id="KW-0336">GPI-anchor</keyword>
<evidence type="ECO:0000256" key="12">
    <source>
        <dbReference type="RuleBase" id="RU004335"/>
    </source>
</evidence>
<feature type="domain" description="X8" evidence="15">
    <location>
        <begin position="313"/>
        <end position="396"/>
    </location>
</feature>
<accession>A0A8S0SPH4</accession>
<evidence type="ECO:0000256" key="10">
    <source>
        <dbReference type="ARBA" id="ARBA00023288"/>
    </source>
</evidence>
<keyword evidence="3" id="KW-1003">Cell membrane</keyword>
<evidence type="ECO:0000259" key="15">
    <source>
        <dbReference type="SMART" id="SM00768"/>
    </source>
</evidence>
<dbReference type="InterPro" id="IPR000490">
    <property type="entry name" value="Glyco_hydro_17"/>
</dbReference>
<dbReference type="PANTHER" id="PTHR31044:SF140">
    <property type="entry name" value="EXPRESSED PROTEIN"/>
    <property type="match status" value="1"/>
</dbReference>
<evidence type="ECO:0000256" key="13">
    <source>
        <dbReference type="SAM" id="Phobius"/>
    </source>
</evidence>
<dbReference type="FunFam" id="1.20.58.1040:FF:000001">
    <property type="entry name" value="Glucan endo-1,3-beta-glucosidase 4"/>
    <property type="match status" value="1"/>
</dbReference>
<keyword evidence="7 13" id="KW-0472">Membrane</keyword>
<keyword evidence="13" id="KW-0812">Transmembrane</keyword>
<dbReference type="SMART" id="SM00768">
    <property type="entry name" value="X8"/>
    <property type="match status" value="1"/>
</dbReference>
<dbReference type="GO" id="GO:0004553">
    <property type="term" value="F:hydrolase activity, hydrolyzing O-glycosyl compounds"/>
    <property type="evidence" value="ECO:0007669"/>
    <property type="project" value="InterPro"/>
</dbReference>
<dbReference type="Gene3D" id="3.20.20.80">
    <property type="entry name" value="Glycosidases"/>
    <property type="match status" value="1"/>
</dbReference>
<reference evidence="16 17" key="1">
    <citation type="submission" date="2019-12" db="EMBL/GenBank/DDBJ databases">
        <authorList>
            <person name="Alioto T."/>
            <person name="Alioto T."/>
            <person name="Gomez Garrido J."/>
        </authorList>
    </citation>
    <scope>NUCLEOTIDE SEQUENCE [LARGE SCALE GENOMIC DNA]</scope>
</reference>
<evidence type="ECO:0000313" key="17">
    <source>
        <dbReference type="Proteomes" id="UP000594638"/>
    </source>
</evidence>
<dbReference type="Gene3D" id="1.20.58.1040">
    <property type="match status" value="1"/>
</dbReference>
<sequence>MVWFLFLFLFSLISSSTGQESVEFLTLHDSNREVLKDFPRNGLPMAVQVESQYLKNVSKSVLMAETWVRAHVLSHYPATNITSIVIGHDLLCKNDKETKLVLPAIKNIHYSLTRWGLQNDIKVSSIFSSDCLDFKSETYRVDLAENHIKPLLNILQEINSPYLVNPPSNLYTLSDETTSILKSHSKSMRNLGIYLNKMYVIISSQRNGKPTSRKLSFIDYSSLMGSIPAMPKQESPFPAPTDFSEPDFAAGSPLPPLVGNVSPPPFTPPLAPSLPPMFNPSTPPFGPHLPPCNPSGDAGSAAAPVATGVQNGLWCVAKPSVPPETLQEALDYACGEGAADCEAIRPHGHCYFPDTAVAHASYAFNSYWQKNKKIGGSCGFGGTAMLINTDPSKHFFIQFHELVNSFFMNTYYIVILLFAYHLKCIGNFEI</sequence>
<dbReference type="GO" id="GO:0005975">
    <property type="term" value="P:carbohydrate metabolic process"/>
    <property type="evidence" value="ECO:0007669"/>
    <property type="project" value="InterPro"/>
</dbReference>
<comment type="caution">
    <text evidence="16">The sequence shown here is derived from an EMBL/GenBank/DDBJ whole genome shotgun (WGS) entry which is preliminary data.</text>
</comment>
<evidence type="ECO:0000313" key="16">
    <source>
        <dbReference type="EMBL" id="CAA2993518.1"/>
    </source>
</evidence>
<evidence type="ECO:0000256" key="8">
    <source>
        <dbReference type="ARBA" id="ARBA00023157"/>
    </source>
</evidence>
<evidence type="ECO:0000256" key="14">
    <source>
        <dbReference type="SAM" id="SignalP"/>
    </source>
</evidence>
<dbReference type="Pfam" id="PF00332">
    <property type="entry name" value="Glyco_hydro_17"/>
    <property type="match status" value="1"/>
</dbReference>
<keyword evidence="5 14" id="KW-0732">Signal</keyword>
<evidence type="ECO:0000256" key="6">
    <source>
        <dbReference type="ARBA" id="ARBA00022801"/>
    </source>
</evidence>
<dbReference type="PANTHER" id="PTHR31044">
    <property type="entry name" value="BETA-1,3 GLUCANASE"/>
    <property type="match status" value="1"/>
</dbReference>
<feature type="chain" id="PRO_5035867954" evidence="14">
    <location>
        <begin position="19"/>
        <end position="430"/>
    </location>
</feature>
<dbReference type="EMBL" id="CACTIH010005451">
    <property type="protein sequence ID" value="CAA2993518.1"/>
    <property type="molecule type" value="Genomic_DNA"/>
</dbReference>
<evidence type="ECO:0000256" key="4">
    <source>
        <dbReference type="ARBA" id="ARBA00022622"/>
    </source>
</evidence>
<feature type="signal peptide" evidence="14">
    <location>
        <begin position="1"/>
        <end position="18"/>
    </location>
</feature>
<keyword evidence="8" id="KW-1015">Disulfide bond</keyword>
<evidence type="ECO:0000256" key="1">
    <source>
        <dbReference type="ARBA" id="ARBA00004609"/>
    </source>
</evidence>
<protein>
    <submittedName>
        <fullName evidence="16">Glucan endo-1,3-beta-glucosidase 12</fullName>
    </submittedName>
</protein>
<dbReference type="InterPro" id="IPR012946">
    <property type="entry name" value="X8"/>
</dbReference>
<dbReference type="InterPro" id="IPR044788">
    <property type="entry name" value="X8_dom_prot"/>
</dbReference>
<evidence type="ECO:0000256" key="3">
    <source>
        <dbReference type="ARBA" id="ARBA00022475"/>
    </source>
</evidence>
<evidence type="ECO:0000256" key="9">
    <source>
        <dbReference type="ARBA" id="ARBA00023180"/>
    </source>
</evidence>
<comment type="subcellular location">
    <subcellularLocation>
        <location evidence="1">Cell membrane</location>
        <topology evidence="1">Lipid-anchor</topology>
        <topology evidence="1">GPI-anchor</topology>
    </subcellularLocation>
</comment>
<organism evidence="16 17">
    <name type="scientific">Olea europaea subsp. europaea</name>
    <dbReference type="NCBI Taxonomy" id="158383"/>
    <lineage>
        <taxon>Eukaryota</taxon>
        <taxon>Viridiplantae</taxon>
        <taxon>Streptophyta</taxon>
        <taxon>Embryophyta</taxon>
        <taxon>Tracheophyta</taxon>
        <taxon>Spermatophyta</taxon>
        <taxon>Magnoliopsida</taxon>
        <taxon>eudicotyledons</taxon>
        <taxon>Gunneridae</taxon>
        <taxon>Pentapetalae</taxon>
        <taxon>asterids</taxon>
        <taxon>lamiids</taxon>
        <taxon>Lamiales</taxon>
        <taxon>Oleaceae</taxon>
        <taxon>Oleeae</taxon>
        <taxon>Olea</taxon>
    </lineage>
</organism>
<name>A0A8S0SPH4_OLEEU</name>
<dbReference type="GO" id="GO:0098552">
    <property type="term" value="C:side of membrane"/>
    <property type="evidence" value="ECO:0007669"/>
    <property type="project" value="UniProtKB-KW"/>
</dbReference>
<dbReference type="GO" id="GO:0005886">
    <property type="term" value="C:plasma membrane"/>
    <property type="evidence" value="ECO:0007669"/>
    <property type="project" value="UniProtKB-SubCell"/>
</dbReference>
<dbReference type="Gramene" id="OE9A039326T3">
    <property type="protein sequence ID" value="OE9A039326C3"/>
    <property type="gene ID" value="OE9A039326"/>
</dbReference>
<evidence type="ECO:0000256" key="5">
    <source>
        <dbReference type="ARBA" id="ARBA00022729"/>
    </source>
</evidence>
<evidence type="ECO:0000256" key="7">
    <source>
        <dbReference type="ARBA" id="ARBA00023136"/>
    </source>
</evidence>
<comment type="similarity">
    <text evidence="2 12">Belongs to the glycosyl hydrolase 17 family.</text>
</comment>
<keyword evidence="11" id="KW-0326">Glycosidase</keyword>
<keyword evidence="6" id="KW-0378">Hydrolase</keyword>